<keyword evidence="1" id="KW-0812">Transmembrane</keyword>
<dbReference type="EMBL" id="UINC01018225">
    <property type="protein sequence ID" value="SVA76358.1"/>
    <property type="molecule type" value="Genomic_DNA"/>
</dbReference>
<gene>
    <name evidence="2" type="ORF">METZ01_LOCUS129212</name>
</gene>
<sequence>MKNIIIYFFLFCVVFTQNNQQAEIMSETPLHPIPEEMTYEEYQDMNRRINIGVGLAFIPIPGIVHRYAGEKSTAKKLSYITIGGLLAFAASSGSEERKWPESDYELFIMNEGLDNEIRYEKIPVEITGNDSVTYKLNQVYKRVNHIGGNPLLGFIGIAAVFGSYYYDVFHGLKMIHDKREAVRFKYGKKLQYSVRPSFNPFASKAKLNLDIYF</sequence>
<accession>A0A381YGZ8</accession>
<dbReference type="AlphaFoldDB" id="A0A381YGZ8"/>
<name>A0A381YGZ8_9ZZZZ</name>
<reference evidence="2" key="1">
    <citation type="submission" date="2018-05" db="EMBL/GenBank/DDBJ databases">
        <authorList>
            <person name="Lanie J.A."/>
            <person name="Ng W.-L."/>
            <person name="Kazmierczak K.M."/>
            <person name="Andrzejewski T.M."/>
            <person name="Davidsen T.M."/>
            <person name="Wayne K.J."/>
            <person name="Tettelin H."/>
            <person name="Glass J.I."/>
            <person name="Rusch D."/>
            <person name="Podicherti R."/>
            <person name="Tsui H.-C.T."/>
            <person name="Winkler M.E."/>
        </authorList>
    </citation>
    <scope>NUCLEOTIDE SEQUENCE</scope>
</reference>
<evidence type="ECO:0000313" key="2">
    <source>
        <dbReference type="EMBL" id="SVA76358.1"/>
    </source>
</evidence>
<proteinExistence type="predicted"/>
<protein>
    <submittedName>
        <fullName evidence="2">Uncharacterized protein</fullName>
    </submittedName>
</protein>
<organism evidence="2">
    <name type="scientific">marine metagenome</name>
    <dbReference type="NCBI Taxonomy" id="408172"/>
    <lineage>
        <taxon>unclassified sequences</taxon>
        <taxon>metagenomes</taxon>
        <taxon>ecological metagenomes</taxon>
    </lineage>
</organism>
<keyword evidence="1" id="KW-1133">Transmembrane helix</keyword>
<feature type="transmembrane region" description="Helical" evidence="1">
    <location>
        <begin position="151"/>
        <end position="169"/>
    </location>
</feature>
<evidence type="ECO:0000256" key="1">
    <source>
        <dbReference type="SAM" id="Phobius"/>
    </source>
</evidence>
<keyword evidence="1" id="KW-0472">Membrane</keyword>